<protein>
    <recommendedName>
        <fullName evidence="3">GIY-YIG domain-containing protein</fullName>
    </recommendedName>
</protein>
<sequence>MAVTKYGGQVRGVGGSTPSVATLHKNVLRICLEKQNLVYYEACLSDIDAYKREKYLKTRLGKNFIKKRLNNWFRIHASARTNAVLE</sequence>
<dbReference type="EMBL" id="PEWZ01000045">
    <property type="protein sequence ID" value="PIU35972.1"/>
    <property type="molecule type" value="Genomic_DNA"/>
</dbReference>
<evidence type="ECO:0008006" key="3">
    <source>
        <dbReference type="Google" id="ProtNLM"/>
    </source>
</evidence>
<accession>A0A2M6YRV2</accession>
<proteinExistence type="predicted"/>
<dbReference type="AlphaFoldDB" id="A0A2M6YRV2"/>
<dbReference type="Proteomes" id="UP000229502">
    <property type="component" value="Unassembled WGS sequence"/>
</dbReference>
<reference evidence="2" key="1">
    <citation type="submission" date="2017-09" db="EMBL/GenBank/DDBJ databases">
        <title>Depth-based differentiation of microbial function through sediment-hosted aquifers and enrichment of novel symbionts in the deep terrestrial subsurface.</title>
        <authorList>
            <person name="Probst A.J."/>
            <person name="Ladd B."/>
            <person name="Jarett J.K."/>
            <person name="Geller-Mcgrath D.E."/>
            <person name="Sieber C.M.K."/>
            <person name="Emerson J.B."/>
            <person name="Anantharaman K."/>
            <person name="Thomas B.C."/>
            <person name="Malmstrom R."/>
            <person name="Stieglmeier M."/>
            <person name="Klingl A."/>
            <person name="Woyke T."/>
            <person name="Ryan C.M."/>
            <person name="Banfield J.F."/>
        </authorList>
    </citation>
    <scope>NUCLEOTIDE SEQUENCE [LARGE SCALE GENOMIC DNA]</scope>
</reference>
<gene>
    <name evidence="1" type="ORF">COT03_00850</name>
</gene>
<organism evidence="1 2">
    <name type="scientific">Candidatus Shapirobacteria bacterium CG07_land_8_20_14_0_80_39_18</name>
    <dbReference type="NCBI Taxonomy" id="1974882"/>
    <lineage>
        <taxon>Bacteria</taxon>
        <taxon>Candidatus Shapironibacteriota</taxon>
    </lineage>
</organism>
<comment type="caution">
    <text evidence="1">The sequence shown here is derived from an EMBL/GenBank/DDBJ whole genome shotgun (WGS) entry which is preliminary data.</text>
</comment>
<name>A0A2M6YRV2_9BACT</name>
<evidence type="ECO:0000313" key="1">
    <source>
        <dbReference type="EMBL" id="PIU35972.1"/>
    </source>
</evidence>
<evidence type="ECO:0000313" key="2">
    <source>
        <dbReference type="Proteomes" id="UP000229502"/>
    </source>
</evidence>